<accession>A0A2D0N1H0</accession>
<evidence type="ECO:0000313" key="3">
    <source>
        <dbReference type="Proteomes" id="UP000223913"/>
    </source>
</evidence>
<dbReference type="PANTHER" id="PTHR43355:SF2">
    <property type="entry name" value="FLAVIN REDUCTASE (NADPH)"/>
    <property type="match status" value="1"/>
</dbReference>
<dbReference type="EMBL" id="PDUD01000041">
    <property type="protein sequence ID" value="PHN02364.1"/>
    <property type="molecule type" value="Genomic_DNA"/>
</dbReference>
<feature type="domain" description="NAD(P)-binding" evidence="1">
    <location>
        <begin position="7"/>
        <end position="203"/>
    </location>
</feature>
<dbReference type="PANTHER" id="PTHR43355">
    <property type="entry name" value="FLAVIN REDUCTASE (NADPH)"/>
    <property type="match status" value="1"/>
</dbReference>
<gene>
    <name evidence="2" type="ORF">CRP01_32485</name>
</gene>
<name>A0A2D0N1H0_FLAN2</name>
<evidence type="ECO:0000313" key="2">
    <source>
        <dbReference type="EMBL" id="PHN02364.1"/>
    </source>
</evidence>
<dbReference type="InterPro" id="IPR036291">
    <property type="entry name" value="NAD(P)-bd_dom_sf"/>
</dbReference>
<dbReference type="GO" id="GO:0042602">
    <property type="term" value="F:riboflavin reductase (NADPH) activity"/>
    <property type="evidence" value="ECO:0007669"/>
    <property type="project" value="TreeGrafter"/>
</dbReference>
<dbReference type="InterPro" id="IPR051606">
    <property type="entry name" value="Polyketide_Oxido-like"/>
</dbReference>
<keyword evidence="3" id="KW-1185">Reference proteome</keyword>
<dbReference type="Gene3D" id="3.40.50.720">
    <property type="entry name" value="NAD(P)-binding Rossmann-like Domain"/>
    <property type="match status" value="1"/>
</dbReference>
<dbReference type="SUPFAM" id="SSF51735">
    <property type="entry name" value="NAD(P)-binding Rossmann-fold domains"/>
    <property type="match status" value="1"/>
</dbReference>
<proteinExistence type="predicted"/>
<protein>
    <recommendedName>
        <fullName evidence="1">NAD(P)-binding domain-containing protein</fullName>
    </recommendedName>
</protein>
<reference evidence="2 3" key="1">
    <citation type="submission" date="2017-10" db="EMBL/GenBank/DDBJ databases">
        <title>The draft genome sequence of Lewinella nigricans NBRC 102662.</title>
        <authorList>
            <person name="Wang K."/>
        </authorList>
    </citation>
    <scope>NUCLEOTIDE SEQUENCE [LARGE SCALE GENOMIC DNA]</scope>
    <source>
        <strain evidence="2 3">NBRC 102662</strain>
    </source>
</reference>
<sequence length="216" mass="24303">MKVFLLGATGSTGYEVLKQLVQDGYAVKALVRDPTSLSLSELEQSQNGQIEVIQGGIFEPEKLKAHLEGCDVVISALGTGRDNRYTEVYSEGGRNILAAMRANGIKRLITVTSGLIDMSDPGTDNFFLNRIIRPNFNKVYYDQTRWETILDDTNDIDWTCVRPTYLTNKSFTGKYRVKDQHCPEGGRKISRADLAHFMVQQIDSGEFIRRKPVLAY</sequence>
<dbReference type="GO" id="GO:0004074">
    <property type="term" value="F:biliverdin reductase [NAD(P)H] activity"/>
    <property type="evidence" value="ECO:0007669"/>
    <property type="project" value="TreeGrafter"/>
</dbReference>
<dbReference type="OrthoDB" id="9803892at2"/>
<dbReference type="Proteomes" id="UP000223913">
    <property type="component" value="Unassembled WGS sequence"/>
</dbReference>
<organism evidence="2 3">
    <name type="scientific">Flavilitoribacter nigricans (strain ATCC 23147 / DSM 23189 / NBRC 102662 / NCIMB 1420 / SS-2)</name>
    <name type="common">Lewinella nigricans</name>
    <dbReference type="NCBI Taxonomy" id="1122177"/>
    <lineage>
        <taxon>Bacteria</taxon>
        <taxon>Pseudomonadati</taxon>
        <taxon>Bacteroidota</taxon>
        <taxon>Saprospiria</taxon>
        <taxon>Saprospirales</taxon>
        <taxon>Lewinellaceae</taxon>
        <taxon>Flavilitoribacter</taxon>
    </lineage>
</organism>
<dbReference type="CDD" id="cd05244">
    <property type="entry name" value="BVR-B_like_SDR_a"/>
    <property type="match status" value="1"/>
</dbReference>
<dbReference type="Pfam" id="PF13460">
    <property type="entry name" value="NAD_binding_10"/>
    <property type="match status" value="1"/>
</dbReference>
<dbReference type="AlphaFoldDB" id="A0A2D0N1H0"/>
<evidence type="ECO:0000259" key="1">
    <source>
        <dbReference type="Pfam" id="PF13460"/>
    </source>
</evidence>
<comment type="caution">
    <text evidence="2">The sequence shown here is derived from an EMBL/GenBank/DDBJ whole genome shotgun (WGS) entry which is preliminary data.</text>
</comment>
<dbReference type="RefSeq" id="WP_099154248.1">
    <property type="nucleotide sequence ID" value="NZ_PDUD01000041.1"/>
</dbReference>
<dbReference type="InterPro" id="IPR016040">
    <property type="entry name" value="NAD(P)-bd_dom"/>
</dbReference>